<protein>
    <submittedName>
        <fullName evidence="2">Uncharacterized protein</fullName>
    </submittedName>
</protein>
<evidence type="ECO:0000313" key="3">
    <source>
        <dbReference type="Proteomes" id="UP000244943"/>
    </source>
</evidence>
<organism evidence="2 3">
    <name type="scientific">Orientia tsutsugamushi</name>
    <name type="common">Rickettsia tsutsugamushi</name>
    <dbReference type="NCBI Taxonomy" id="784"/>
    <lineage>
        <taxon>Bacteria</taxon>
        <taxon>Pseudomonadati</taxon>
        <taxon>Pseudomonadota</taxon>
        <taxon>Alphaproteobacteria</taxon>
        <taxon>Rickettsiales</taxon>
        <taxon>Rickettsiaceae</taxon>
        <taxon>Rickettsieae</taxon>
        <taxon>Orientia</taxon>
    </lineage>
</organism>
<evidence type="ECO:0000313" key="2">
    <source>
        <dbReference type="EMBL" id="SPR06724.1"/>
    </source>
</evidence>
<keyword evidence="1" id="KW-0812">Transmembrane</keyword>
<dbReference type="Proteomes" id="UP000244943">
    <property type="component" value="Chromosome I"/>
</dbReference>
<gene>
    <name evidence="2" type="ORF">UT76HP_00984</name>
</gene>
<accession>A0A2U3R0H5</accession>
<proteinExistence type="predicted"/>
<dbReference type="EMBL" id="LS398552">
    <property type="protein sequence ID" value="SPR06724.1"/>
    <property type="molecule type" value="Genomic_DNA"/>
</dbReference>
<name>A0A2U3R0H5_ORITS</name>
<sequence length="75" mass="8648">MSLEKENNARDNYRLNSIVITCAVKKKFIIILSKYNSSLYNSKLLLLFLFKVISIKVLKCFGCLCRICIDQRANA</sequence>
<reference evidence="3" key="1">
    <citation type="submission" date="2018-03" db="EMBL/GenBank/DDBJ databases">
        <authorList>
            <person name="Batty M. E."/>
            <person name="Batty M E."/>
        </authorList>
    </citation>
    <scope>NUCLEOTIDE SEQUENCE [LARGE SCALE GENOMIC DNA]</scope>
</reference>
<keyword evidence="1" id="KW-0472">Membrane</keyword>
<dbReference type="AlphaFoldDB" id="A0A2U3R0H5"/>
<evidence type="ECO:0000256" key="1">
    <source>
        <dbReference type="SAM" id="Phobius"/>
    </source>
</evidence>
<keyword evidence="1" id="KW-1133">Transmembrane helix</keyword>
<feature type="transmembrane region" description="Helical" evidence="1">
    <location>
        <begin position="44"/>
        <end position="69"/>
    </location>
</feature>